<accession>A0A1I2IR17</accession>
<proteinExistence type="predicted"/>
<evidence type="ECO:0000256" key="1">
    <source>
        <dbReference type="SAM" id="Phobius"/>
    </source>
</evidence>
<keyword evidence="1" id="KW-0472">Membrane</keyword>
<dbReference type="Proteomes" id="UP000199513">
    <property type="component" value="Unassembled WGS sequence"/>
</dbReference>
<dbReference type="EMBL" id="FONY01000035">
    <property type="protein sequence ID" value="SFF44852.1"/>
    <property type="molecule type" value="Genomic_DNA"/>
</dbReference>
<evidence type="ECO:0000313" key="3">
    <source>
        <dbReference type="Proteomes" id="UP000199513"/>
    </source>
</evidence>
<keyword evidence="3" id="KW-1185">Reference proteome</keyword>
<feature type="transmembrane region" description="Helical" evidence="1">
    <location>
        <begin position="66"/>
        <end position="84"/>
    </location>
</feature>
<name>A0A1I2IR17_9BACT</name>
<keyword evidence="1" id="KW-1133">Transmembrane helix</keyword>
<sequence>MAYFTPTDLLNVGLALFYQDDSPTGLKLDVVLFIGKSVREPKSLSQQEKGIEKSFYFEYNKQNYKILNFFLFVCNFLHTIRVLYLEASSHISITFYLKFSIYFLWNNL</sequence>
<reference evidence="2 3" key="1">
    <citation type="submission" date="2016-10" db="EMBL/GenBank/DDBJ databases">
        <authorList>
            <person name="de Groot N.N."/>
        </authorList>
    </citation>
    <scope>NUCLEOTIDE SEQUENCE [LARGE SCALE GENOMIC DNA]</scope>
    <source>
        <strain>GEY</strain>
        <strain evidence="3">DSM 9560</strain>
    </source>
</reference>
<evidence type="ECO:0000313" key="2">
    <source>
        <dbReference type="EMBL" id="SFF44852.1"/>
    </source>
</evidence>
<protein>
    <submittedName>
        <fullName evidence="2">Uncharacterized protein</fullName>
    </submittedName>
</protein>
<dbReference type="AlphaFoldDB" id="A0A1I2IR17"/>
<organism evidence="2 3">
    <name type="scientific">Thermoflexibacter ruber</name>
    <dbReference type="NCBI Taxonomy" id="1003"/>
    <lineage>
        <taxon>Bacteria</taxon>
        <taxon>Pseudomonadati</taxon>
        <taxon>Bacteroidota</taxon>
        <taxon>Cytophagia</taxon>
        <taxon>Cytophagales</taxon>
        <taxon>Thermoflexibacteraceae</taxon>
        <taxon>Thermoflexibacter</taxon>
    </lineage>
</organism>
<gene>
    <name evidence="2" type="ORF">SAMN04488541_103539</name>
</gene>
<keyword evidence="1" id="KW-0812">Transmembrane</keyword>